<dbReference type="PROSITE" id="PS00107">
    <property type="entry name" value="PROTEIN_KINASE_ATP"/>
    <property type="match status" value="1"/>
</dbReference>
<proteinExistence type="inferred from homology"/>
<evidence type="ECO:0000256" key="4">
    <source>
        <dbReference type="ARBA" id="ARBA00022679"/>
    </source>
</evidence>
<dbReference type="GO" id="GO:0004674">
    <property type="term" value="F:protein serine/threonine kinase activity"/>
    <property type="evidence" value="ECO:0007669"/>
    <property type="project" value="UniProtKB-KW"/>
</dbReference>
<name>G0QJT9_ICHMU</name>
<reference evidence="12 13" key="1">
    <citation type="submission" date="2011-07" db="EMBL/GenBank/DDBJ databases">
        <authorList>
            <person name="Coyne R."/>
            <person name="Brami D."/>
            <person name="Johnson J."/>
            <person name="Hostetler J."/>
            <person name="Hannick L."/>
            <person name="Clark T."/>
            <person name="Cassidy-Hanley D."/>
            <person name="Inman J."/>
        </authorList>
    </citation>
    <scope>NUCLEOTIDE SEQUENCE [LARGE SCALE GENOMIC DNA]</scope>
    <source>
        <strain evidence="12 13">G5</strain>
    </source>
</reference>
<dbReference type="InterPro" id="IPR011009">
    <property type="entry name" value="Kinase-like_dom_sf"/>
</dbReference>
<dbReference type="PANTHER" id="PTHR48012:SF10">
    <property type="entry name" value="FI20177P1"/>
    <property type="match status" value="1"/>
</dbReference>
<keyword evidence="3" id="KW-0723">Serine/threonine-protein kinase</keyword>
<dbReference type="Pfam" id="PF00069">
    <property type="entry name" value="Pkinase"/>
    <property type="match status" value="1"/>
</dbReference>
<dbReference type="AlphaFoldDB" id="G0QJT9"/>
<dbReference type="Gene3D" id="1.10.510.10">
    <property type="entry name" value="Transferase(Phosphotransferase) domain 1"/>
    <property type="match status" value="1"/>
</dbReference>
<dbReference type="EC" id="2.7.11.1" evidence="2"/>
<dbReference type="SUPFAM" id="SSF56112">
    <property type="entry name" value="Protein kinase-like (PK-like)"/>
    <property type="match status" value="1"/>
</dbReference>
<dbReference type="GO" id="GO:0106310">
    <property type="term" value="F:protein serine kinase activity"/>
    <property type="evidence" value="ECO:0007669"/>
    <property type="project" value="RHEA"/>
</dbReference>
<dbReference type="GeneID" id="14910705"/>
<evidence type="ECO:0000256" key="2">
    <source>
        <dbReference type="ARBA" id="ARBA00012513"/>
    </source>
</evidence>
<dbReference type="OMA" id="MEITQHE"/>
<dbReference type="PANTHER" id="PTHR48012">
    <property type="entry name" value="STERILE20-LIKE KINASE, ISOFORM B-RELATED"/>
    <property type="match status" value="1"/>
</dbReference>
<dbReference type="InterPro" id="IPR050629">
    <property type="entry name" value="STE20/SPS1-PAK"/>
</dbReference>
<gene>
    <name evidence="12" type="ORF">IMG5_009220</name>
</gene>
<dbReference type="GO" id="GO:0005737">
    <property type="term" value="C:cytoplasm"/>
    <property type="evidence" value="ECO:0007669"/>
    <property type="project" value="TreeGrafter"/>
</dbReference>
<evidence type="ECO:0000256" key="7">
    <source>
        <dbReference type="ARBA" id="ARBA00022840"/>
    </source>
</evidence>
<dbReference type="OrthoDB" id="8693905at2759"/>
<evidence type="ECO:0000256" key="10">
    <source>
        <dbReference type="PROSITE-ProRule" id="PRU10141"/>
    </source>
</evidence>
<dbReference type="eggNOG" id="KOG0574">
    <property type="taxonomic scope" value="Eukaryota"/>
</dbReference>
<dbReference type="STRING" id="857967.G0QJT9"/>
<accession>G0QJT9</accession>
<feature type="domain" description="Protein kinase" evidence="11">
    <location>
        <begin position="22"/>
        <end position="206"/>
    </location>
</feature>
<keyword evidence="6 12" id="KW-0418">Kinase</keyword>
<comment type="similarity">
    <text evidence="1">Belongs to the protein kinase superfamily. STE Ser/Thr protein kinase family. STE20 subfamily.</text>
</comment>
<evidence type="ECO:0000256" key="1">
    <source>
        <dbReference type="ARBA" id="ARBA00008874"/>
    </source>
</evidence>
<evidence type="ECO:0000259" key="11">
    <source>
        <dbReference type="PROSITE" id="PS50011"/>
    </source>
</evidence>
<evidence type="ECO:0000313" key="12">
    <source>
        <dbReference type="EMBL" id="EGR34513.1"/>
    </source>
</evidence>
<sequence>MNTTKVNLAEIITAEDDPEEIFEILDYLGQGSYGQVFKALHKKTGELVAVKKVPNEGEISSLKKEIMILKECQSEYIVKYYGSYYKDSYLWLIMEYCAAGSVIDLVIITKIKLNEFQIASILHSTLKGLIYLHQNKKIHRDIKAGNILLDQKGNAKLADFGVSAQLVDSHQNAVKTIGTPCWMAPEVLKIKIQLQSRYMEFRNYCN</sequence>
<dbReference type="InterPro" id="IPR000719">
    <property type="entry name" value="Prot_kinase_dom"/>
</dbReference>
<organism evidence="12 13">
    <name type="scientific">Ichthyophthirius multifiliis</name>
    <name type="common">White spot disease agent</name>
    <name type="synonym">Ich</name>
    <dbReference type="NCBI Taxonomy" id="5932"/>
    <lineage>
        <taxon>Eukaryota</taxon>
        <taxon>Sar</taxon>
        <taxon>Alveolata</taxon>
        <taxon>Ciliophora</taxon>
        <taxon>Intramacronucleata</taxon>
        <taxon>Oligohymenophorea</taxon>
        <taxon>Hymenostomatida</taxon>
        <taxon>Ophryoglenina</taxon>
        <taxon>Ichthyophthirius</taxon>
    </lineage>
</organism>
<comment type="catalytic activity">
    <reaction evidence="9">
        <text>L-seryl-[protein] + ATP = O-phospho-L-seryl-[protein] + ADP + H(+)</text>
        <dbReference type="Rhea" id="RHEA:17989"/>
        <dbReference type="Rhea" id="RHEA-COMP:9863"/>
        <dbReference type="Rhea" id="RHEA-COMP:11604"/>
        <dbReference type="ChEBI" id="CHEBI:15378"/>
        <dbReference type="ChEBI" id="CHEBI:29999"/>
        <dbReference type="ChEBI" id="CHEBI:30616"/>
        <dbReference type="ChEBI" id="CHEBI:83421"/>
        <dbReference type="ChEBI" id="CHEBI:456216"/>
        <dbReference type="EC" id="2.7.11.1"/>
    </reaction>
</comment>
<evidence type="ECO:0000256" key="5">
    <source>
        <dbReference type="ARBA" id="ARBA00022741"/>
    </source>
</evidence>
<dbReference type="PROSITE" id="PS50011">
    <property type="entry name" value="PROTEIN_KINASE_DOM"/>
    <property type="match status" value="1"/>
</dbReference>
<dbReference type="EMBL" id="GL983095">
    <property type="protein sequence ID" value="EGR34513.1"/>
    <property type="molecule type" value="Genomic_DNA"/>
</dbReference>
<keyword evidence="5 10" id="KW-0547">Nucleotide-binding</keyword>
<feature type="binding site" evidence="10">
    <location>
        <position position="52"/>
    </location>
    <ligand>
        <name>ATP</name>
        <dbReference type="ChEBI" id="CHEBI:30616"/>
    </ligand>
</feature>
<keyword evidence="4 12" id="KW-0808">Transferase</keyword>
<evidence type="ECO:0000256" key="6">
    <source>
        <dbReference type="ARBA" id="ARBA00022777"/>
    </source>
</evidence>
<keyword evidence="13" id="KW-1185">Reference proteome</keyword>
<keyword evidence="7 10" id="KW-0067">ATP-binding</keyword>
<evidence type="ECO:0000256" key="3">
    <source>
        <dbReference type="ARBA" id="ARBA00022527"/>
    </source>
</evidence>
<comment type="catalytic activity">
    <reaction evidence="8">
        <text>L-threonyl-[protein] + ATP = O-phospho-L-threonyl-[protein] + ADP + H(+)</text>
        <dbReference type="Rhea" id="RHEA:46608"/>
        <dbReference type="Rhea" id="RHEA-COMP:11060"/>
        <dbReference type="Rhea" id="RHEA-COMP:11605"/>
        <dbReference type="ChEBI" id="CHEBI:15378"/>
        <dbReference type="ChEBI" id="CHEBI:30013"/>
        <dbReference type="ChEBI" id="CHEBI:30616"/>
        <dbReference type="ChEBI" id="CHEBI:61977"/>
        <dbReference type="ChEBI" id="CHEBI:456216"/>
        <dbReference type="EC" id="2.7.11.1"/>
    </reaction>
</comment>
<dbReference type="Proteomes" id="UP000008983">
    <property type="component" value="Unassembled WGS sequence"/>
</dbReference>
<dbReference type="GO" id="GO:0005524">
    <property type="term" value="F:ATP binding"/>
    <property type="evidence" value="ECO:0007669"/>
    <property type="project" value="UniProtKB-UniRule"/>
</dbReference>
<evidence type="ECO:0000256" key="8">
    <source>
        <dbReference type="ARBA" id="ARBA00047899"/>
    </source>
</evidence>
<evidence type="ECO:0000256" key="9">
    <source>
        <dbReference type="ARBA" id="ARBA00048679"/>
    </source>
</evidence>
<protein>
    <recommendedName>
        <fullName evidence="2">non-specific serine/threonine protein kinase</fullName>
        <ecNumber evidence="2">2.7.11.1</ecNumber>
    </recommendedName>
</protein>
<dbReference type="InterPro" id="IPR017441">
    <property type="entry name" value="Protein_kinase_ATP_BS"/>
</dbReference>
<dbReference type="SMART" id="SM00220">
    <property type="entry name" value="S_TKc"/>
    <property type="match status" value="1"/>
</dbReference>
<dbReference type="RefSeq" id="XP_004039817.1">
    <property type="nucleotide sequence ID" value="XM_004039769.1"/>
</dbReference>
<dbReference type="InParanoid" id="G0QJT9"/>
<evidence type="ECO:0000313" key="13">
    <source>
        <dbReference type="Proteomes" id="UP000008983"/>
    </source>
</evidence>